<sequence>MELKTKVNSNEAEQQLLITRTFNLPVDLLYKAFSTPELLGQWMGTQVLELENQPLGKYQFETRDGEGKVVFQAIGTIHGVTPNKQIIRTFEMLNTPFAPQLEFLDFASINENESELKMQIIYRTKELRDQMLKMPFASGISKAHDRLETLMIKQLDQ</sequence>
<dbReference type="Proteomes" id="UP000321291">
    <property type="component" value="Chromosome"/>
</dbReference>
<organism evidence="3 4">
    <name type="scientific">Arachidicoccus ginsenosidivorans</name>
    <dbReference type="NCBI Taxonomy" id="496057"/>
    <lineage>
        <taxon>Bacteria</taxon>
        <taxon>Pseudomonadati</taxon>
        <taxon>Bacteroidota</taxon>
        <taxon>Chitinophagia</taxon>
        <taxon>Chitinophagales</taxon>
        <taxon>Chitinophagaceae</taxon>
        <taxon>Arachidicoccus</taxon>
    </lineage>
</organism>
<dbReference type="AlphaFoldDB" id="A0A5B8VL90"/>
<dbReference type="Gene3D" id="3.30.530.20">
    <property type="match status" value="1"/>
</dbReference>
<gene>
    <name evidence="3" type="ORF">FSB73_04395</name>
</gene>
<evidence type="ECO:0000313" key="3">
    <source>
        <dbReference type="EMBL" id="QEC71028.1"/>
    </source>
</evidence>
<comment type="similarity">
    <text evidence="1">Belongs to the AHA1 family.</text>
</comment>
<dbReference type="Pfam" id="PF08327">
    <property type="entry name" value="AHSA1"/>
    <property type="match status" value="1"/>
</dbReference>
<evidence type="ECO:0000256" key="1">
    <source>
        <dbReference type="ARBA" id="ARBA00006817"/>
    </source>
</evidence>
<evidence type="ECO:0000313" key="4">
    <source>
        <dbReference type="Proteomes" id="UP000321291"/>
    </source>
</evidence>
<dbReference type="KEGG" id="agi:FSB73_04395"/>
<keyword evidence="4" id="KW-1185">Reference proteome</keyword>
<dbReference type="SUPFAM" id="SSF55961">
    <property type="entry name" value="Bet v1-like"/>
    <property type="match status" value="1"/>
</dbReference>
<feature type="domain" description="Activator of Hsp90 ATPase homologue 1/2-like C-terminal" evidence="2">
    <location>
        <begin position="24"/>
        <end position="150"/>
    </location>
</feature>
<evidence type="ECO:0000259" key="2">
    <source>
        <dbReference type="Pfam" id="PF08327"/>
    </source>
</evidence>
<dbReference type="InterPro" id="IPR013538">
    <property type="entry name" value="ASHA1/2-like_C"/>
</dbReference>
<protein>
    <submittedName>
        <fullName evidence="3">ATPase</fullName>
    </submittedName>
</protein>
<name>A0A5B8VL90_9BACT</name>
<dbReference type="EMBL" id="CP042434">
    <property type="protein sequence ID" value="QEC71028.1"/>
    <property type="molecule type" value="Genomic_DNA"/>
</dbReference>
<reference evidence="3 4" key="1">
    <citation type="journal article" date="2017" name="Int. J. Syst. Evol. Microbiol.">
        <title>Arachidicoccus ginsenosidivorans sp. nov., with ginsenoside-converting activity isolated from ginseng cultivating soil.</title>
        <authorList>
            <person name="Siddiqi M.Z."/>
            <person name="Aslam Z."/>
            <person name="Im W.T."/>
        </authorList>
    </citation>
    <scope>NUCLEOTIDE SEQUENCE [LARGE SCALE GENOMIC DNA]</scope>
    <source>
        <strain evidence="3 4">Gsoil 809</strain>
    </source>
</reference>
<proteinExistence type="inferred from homology"/>
<dbReference type="InterPro" id="IPR023393">
    <property type="entry name" value="START-like_dom_sf"/>
</dbReference>
<dbReference type="OrthoDB" id="118413at2"/>
<accession>A0A5B8VL90</accession>
<dbReference type="RefSeq" id="WP_146780287.1">
    <property type="nucleotide sequence ID" value="NZ_CP042434.1"/>
</dbReference>